<evidence type="ECO:0000313" key="1">
    <source>
        <dbReference type="EMBL" id="MDE4908184.1"/>
    </source>
</evidence>
<dbReference type="RefSeq" id="WP_274924819.1">
    <property type="nucleotide sequence ID" value="NZ_JAKELO010000002.1"/>
</dbReference>
<keyword evidence="2" id="KW-1185">Reference proteome</keyword>
<dbReference type="AlphaFoldDB" id="A0A9Q4PW20"/>
<sequence length="94" mass="10397">MPQTFTGAANKATPFFRIDEGTYNFSIIAANNDVVGVHLMDFEGNDIEVDYREMPLAFHEGLYDDVVTVAVNESNNYLMNVICDGNRTVSVAEA</sequence>
<comment type="caution">
    <text evidence="1">The sequence shown here is derived from an EMBL/GenBank/DDBJ whole genome shotgun (WGS) entry which is preliminary data.</text>
</comment>
<proteinExistence type="predicted"/>
<organism evidence="1 2">
    <name type="scientific">Methanogenium marinum</name>
    <dbReference type="NCBI Taxonomy" id="348610"/>
    <lineage>
        <taxon>Archaea</taxon>
        <taxon>Methanobacteriati</taxon>
        <taxon>Methanobacteriota</taxon>
        <taxon>Stenosarchaea group</taxon>
        <taxon>Methanomicrobia</taxon>
        <taxon>Methanomicrobiales</taxon>
        <taxon>Methanomicrobiaceae</taxon>
        <taxon>Methanogenium</taxon>
    </lineage>
</organism>
<dbReference type="EMBL" id="JAKELO010000002">
    <property type="protein sequence ID" value="MDE4908184.1"/>
    <property type="molecule type" value="Genomic_DNA"/>
</dbReference>
<accession>A0A9Q4PW20</accession>
<name>A0A9Q4PW20_9EURY</name>
<gene>
    <name evidence="1" type="ORF">L0665_06120</name>
</gene>
<evidence type="ECO:0000313" key="2">
    <source>
        <dbReference type="Proteomes" id="UP001143747"/>
    </source>
</evidence>
<dbReference type="Proteomes" id="UP001143747">
    <property type="component" value="Unassembled WGS sequence"/>
</dbReference>
<protein>
    <submittedName>
        <fullName evidence="1">Uncharacterized protein</fullName>
    </submittedName>
</protein>
<reference evidence="1" key="1">
    <citation type="submission" date="2022-01" db="EMBL/GenBank/DDBJ databases">
        <title>Draft genome of Methanogenium marinum DSM 15558.</title>
        <authorList>
            <person name="Chen S.-C."/>
            <person name="You Y.-T."/>
        </authorList>
    </citation>
    <scope>NUCLEOTIDE SEQUENCE</scope>
    <source>
        <strain evidence="1">DSM 15558</strain>
    </source>
</reference>